<organism evidence="2 3">
    <name type="scientific">Streptomyces albus (strain ATCC 21838 / DSM 41398 / FERM P-419 / JCM 4703 / NBRC 107858)</name>
    <dbReference type="NCBI Taxonomy" id="1081613"/>
    <lineage>
        <taxon>Bacteria</taxon>
        <taxon>Bacillati</taxon>
        <taxon>Actinomycetota</taxon>
        <taxon>Actinomycetes</taxon>
        <taxon>Kitasatosporales</taxon>
        <taxon>Streptomycetaceae</taxon>
        <taxon>Streptomyces</taxon>
    </lineage>
</organism>
<gene>
    <name evidence="2" type="ORF">SLNWT_5969</name>
</gene>
<reference evidence="2 3" key="1">
    <citation type="submission" date="2015-01" db="EMBL/GenBank/DDBJ databases">
        <title>Enhanced salinomycin production by adjusting the supply of polyketide extender units in Streptomyce albus DSM 41398.</title>
        <authorList>
            <person name="Lu C."/>
        </authorList>
    </citation>
    <scope>NUCLEOTIDE SEQUENCE [LARGE SCALE GENOMIC DNA]</scope>
    <source>
        <strain evidence="3">ATCC 21838 / DSM 41398 / FERM P-419 / JCM 4703 / NBRC 107858</strain>
    </source>
</reference>
<feature type="compositionally biased region" description="Gly residues" evidence="1">
    <location>
        <begin position="92"/>
        <end position="102"/>
    </location>
</feature>
<keyword evidence="3" id="KW-1185">Reference proteome</keyword>
<accession>A0A0B5F448</accession>
<dbReference type="AlphaFoldDB" id="A0A0B5F448"/>
<proteinExistence type="predicted"/>
<name>A0A0B5F448_STRA4</name>
<evidence type="ECO:0000256" key="1">
    <source>
        <dbReference type="SAM" id="MobiDB-lite"/>
    </source>
</evidence>
<sequence length="102" mass="10683">MPAVLTRTGHCRAYRPCGPGPARESRVTADAGIRLLTRHPALWEPFTNGCGGAQSRGAQVGQSALSRVLVRARSREGDHCPFTSLPPPDTGHPGGGRGMGNV</sequence>
<dbReference type="Proteomes" id="UP000031523">
    <property type="component" value="Chromosome"/>
</dbReference>
<protein>
    <submittedName>
        <fullName evidence="2">Uncharacterized protein</fullName>
    </submittedName>
</protein>
<evidence type="ECO:0000313" key="2">
    <source>
        <dbReference type="EMBL" id="AJE86345.1"/>
    </source>
</evidence>
<evidence type="ECO:0000313" key="3">
    <source>
        <dbReference type="Proteomes" id="UP000031523"/>
    </source>
</evidence>
<dbReference type="KEGG" id="sals:SLNWT_5969"/>
<feature type="region of interest" description="Disordered" evidence="1">
    <location>
        <begin position="76"/>
        <end position="102"/>
    </location>
</feature>
<dbReference type="EMBL" id="CP010519">
    <property type="protein sequence ID" value="AJE86345.1"/>
    <property type="molecule type" value="Genomic_DNA"/>
</dbReference>